<comment type="caution">
    <text evidence="1">The sequence shown here is derived from an EMBL/GenBank/DDBJ whole genome shotgun (WGS) entry which is preliminary data.</text>
</comment>
<reference evidence="1" key="1">
    <citation type="submission" date="2021-11" db="EMBL/GenBank/DDBJ databases">
        <title>Description of a new species Pelosinus isolated from the bottom sediments of Lake Baikal.</title>
        <authorList>
            <person name="Zakharyuk A."/>
        </authorList>
    </citation>
    <scope>NUCLEOTIDE SEQUENCE</scope>
    <source>
        <strain evidence="1">Bkl1</strain>
    </source>
</reference>
<dbReference type="Gene3D" id="1.20.1500.10">
    <property type="entry name" value="YheA/YmcA-like"/>
    <property type="match status" value="1"/>
</dbReference>
<evidence type="ECO:0000313" key="1">
    <source>
        <dbReference type="EMBL" id="MCC5464833.1"/>
    </source>
</evidence>
<proteinExistence type="predicted"/>
<dbReference type="Pfam" id="PF06133">
    <property type="entry name" value="Com_YlbF"/>
    <property type="match status" value="1"/>
</dbReference>
<dbReference type="InterPro" id="IPR010368">
    <property type="entry name" value="Com_YlbF"/>
</dbReference>
<name>A0ABS8HNQ1_9FIRM</name>
<accession>A0ABS8HNQ1</accession>
<evidence type="ECO:0000313" key="2">
    <source>
        <dbReference type="Proteomes" id="UP001165492"/>
    </source>
</evidence>
<organism evidence="1 2">
    <name type="scientific">Pelosinus baikalensis</name>
    <dbReference type="NCBI Taxonomy" id="2892015"/>
    <lineage>
        <taxon>Bacteria</taxon>
        <taxon>Bacillati</taxon>
        <taxon>Bacillota</taxon>
        <taxon>Negativicutes</taxon>
        <taxon>Selenomonadales</taxon>
        <taxon>Sporomusaceae</taxon>
        <taxon>Pelosinus</taxon>
    </lineage>
</organism>
<dbReference type="RefSeq" id="WP_007953845.1">
    <property type="nucleotide sequence ID" value="NZ_JAJHJB010000005.1"/>
</dbReference>
<dbReference type="EMBL" id="JAJHJB010000005">
    <property type="protein sequence ID" value="MCC5464833.1"/>
    <property type="molecule type" value="Genomic_DNA"/>
</dbReference>
<dbReference type="Proteomes" id="UP001165492">
    <property type="component" value="Unassembled WGS sequence"/>
</dbReference>
<keyword evidence="2" id="KW-1185">Reference proteome</keyword>
<dbReference type="InterPro" id="IPR023378">
    <property type="entry name" value="YheA/YmcA-like_dom_sf"/>
</dbReference>
<sequence>MNIYDKTHDLVRAIKESPEYREFMEVKKIIDTDEQAKKMVKDFIAKQMELEYDMMGGKGEDKAKTEQIQQMYQLIVGNSKASAFMQSYMKFQRLVADIYKILGDSVAEGMDFFEKK</sequence>
<protein>
    <submittedName>
        <fullName evidence="1">YlbF family regulator</fullName>
    </submittedName>
</protein>
<gene>
    <name evidence="1" type="ORF">LMF89_05540</name>
</gene>
<dbReference type="SUPFAM" id="SSF158622">
    <property type="entry name" value="YheA/YmcA-like"/>
    <property type="match status" value="1"/>
</dbReference>